<gene>
    <name evidence="2" type="ORF">LEP1GSC199_0087</name>
</gene>
<organism evidence="2 3">
    <name type="scientific">Leptospira vanthielii serovar Holland str. Waz Holland = ATCC 700522</name>
    <dbReference type="NCBI Taxonomy" id="1218591"/>
    <lineage>
        <taxon>Bacteria</taxon>
        <taxon>Pseudomonadati</taxon>
        <taxon>Spirochaetota</taxon>
        <taxon>Spirochaetia</taxon>
        <taxon>Leptospirales</taxon>
        <taxon>Leptospiraceae</taxon>
        <taxon>Leptospira</taxon>
    </lineage>
</organism>
<dbReference type="AlphaFoldDB" id="N1WEQ5"/>
<dbReference type="STRING" id="1218591.LEP1GSC199_0087"/>
<protein>
    <submittedName>
        <fullName evidence="2">SH3 domain protein</fullName>
    </submittedName>
</protein>
<comment type="caution">
    <text evidence="2">The sequence shown here is derived from an EMBL/GenBank/DDBJ whole genome shotgun (WGS) entry which is preliminary data.</text>
</comment>
<sequence>MPKILPKTNLSSMKNLFLFAFVFLVLFQCKKTPTIEVGKNAFISATVLNARKTPTLDGEKVGKLKLGDEVKVLERSEKDTEIDGLSAYWYRIQSKEITGWVFGGYLSITKVESRDVMIAAVQGNFVFCKLPDRMECSNTIEFDGESFVYREFNQYSGINEKLEGVFDVYSDHLVLDTKFRFVRPSIFIQYPQTEEERTAYNNAYFGYSDSDNHLVSLSTYPVVGKEDFYFYVCNDKLLLLREKIEKDAACASEFAYTKSSYSAP</sequence>
<reference evidence="2 3" key="1">
    <citation type="submission" date="2013-03" db="EMBL/GenBank/DDBJ databases">
        <authorList>
            <person name="Harkins D.M."/>
            <person name="Durkin A.S."/>
            <person name="Brinkac L.M."/>
            <person name="Haft D.H."/>
            <person name="Selengut J.D."/>
            <person name="Sanka R."/>
            <person name="DePew J."/>
            <person name="Purushe J."/>
            <person name="Galloway R.L."/>
            <person name="Vinetz J.M."/>
            <person name="Sutton G.G."/>
            <person name="Nierman W.C."/>
            <person name="Fouts D.E."/>
        </authorList>
    </citation>
    <scope>NUCLEOTIDE SEQUENCE [LARGE SCALE GENOMIC DNA]</scope>
    <source>
        <strain evidence="2 3">Waz Holland</strain>
    </source>
</reference>
<evidence type="ECO:0000259" key="1">
    <source>
        <dbReference type="PROSITE" id="PS51781"/>
    </source>
</evidence>
<dbReference type="Proteomes" id="UP000012227">
    <property type="component" value="Unassembled WGS sequence"/>
</dbReference>
<proteinExistence type="predicted"/>
<evidence type="ECO:0000313" key="2">
    <source>
        <dbReference type="EMBL" id="EMY71870.1"/>
    </source>
</evidence>
<evidence type="ECO:0000313" key="3">
    <source>
        <dbReference type="Proteomes" id="UP000012227"/>
    </source>
</evidence>
<dbReference type="Gene3D" id="2.30.30.40">
    <property type="entry name" value="SH3 Domains"/>
    <property type="match status" value="1"/>
</dbReference>
<dbReference type="EMBL" id="AOGY02000006">
    <property type="protein sequence ID" value="EMY71870.1"/>
    <property type="molecule type" value="Genomic_DNA"/>
</dbReference>
<dbReference type="SMART" id="SM00287">
    <property type="entry name" value="SH3b"/>
    <property type="match status" value="1"/>
</dbReference>
<name>N1WEQ5_9LEPT</name>
<accession>N1WEQ5</accession>
<feature type="domain" description="SH3b" evidence="1">
    <location>
        <begin position="38"/>
        <end position="110"/>
    </location>
</feature>
<dbReference type="PROSITE" id="PS51781">
    <property type="entry name" value="SH3B"/>
    <property type="match status" value="1"/>
</dbReference>
<dbReference type="Pfam" id="PF08239">
    <property type="entry name" value="SH3_3"/>
    <property type="match status" value="1"/>
</dbReference>
<dbReference type="InterPro" id="IPR003646">
    <property type="entry name" value="SH3-like_bac-type"/>
</dbReference>